<dbReference type="AlphaFoldDB" id="A0A6V8SDC7"/>
<keyword evidence="4" id="KW-0804">Transcription</keyword>
<dbReference type="InterPro" id="IPR005119">
    <property type="entry name" value="LysR_subst-bd"/>
</dbReference>
<dbReference type="RefSeq" id="WP_183276602.1">
    <property type="nucleotide sequence ID" value="NZ_BLZR01000001.1"/>
</dbReference>
<dbReference type="GO" id="GO:0003700">
    <property type="term" value="F:DNA-binding transcription factor activity"/>
    <property type="evidence" value="ECO:0007669"/>
    <property type="project" value="InterPro"/>
</dbReference>
<evidence type="ECO:0000256" key="1">
    <source>
        <dbReference type="ARBA" id="ARBA00009437"/>
    </source>
</evidence>
<protein>
    <submittedName>
        <fullName evidence="6">HTH-type transcriptional regulator CysL</fullName>
    </submittedName>
</protein>
<dbReference type="CDD" id="cd08420">
    <property type="entry name" value="PBP2_CysL_like"/>
    <property type="match status" value="1"/>
</dbReference>
<evidence type="ECO:0000313" key="7">
    <source>
        <dbReference type="Proteomes" id="UP000580568"/>
    </source>
</evidence>
<evidence type="ECO:0000256" key="4">
    <source>
        <dbReference type="ARBA" id="ARBA00023163"/>
    </source>
</evidence>
<keyword evidence="2" id="KW-0805">Transcription regulation</keyword>
<evidence type="ECO:0000256" key="3">
    <source>
        <dbReference type="ARBA" id="ARBA00023125"/>
    </source>
</evidence>
<name>A0A6V8SDC7_9CLOT</name>
<keyword evidence="3" id="KW-0238">DNA-binding</keyword>
<dbReference type="PANTHER" id="PTHR30126">
    <property type="entry name" value="HTH-TYPE TRANSCRIPTIONAL REGULATOR"/>
    <property type="match status" value="1"/>
</dbReference>
<dbReference type="SUPFAM" id="SSF46785">
    <property type="entry name" value="Winged helix' DNA-binding domain"/>
    <property type="match status" value="1"/>
</dbReference>
<dbReference type="InterPro" id="IPR036388">
    <property type="entry name" value="WH-like_DNA-bd_sf"/>
</dbReference>
<dbReference type="Gene3D" id="1.10.10.10">
    <property type="entry name" value="Winged helix-like DNA-binding domain superfamily/Winged helix DNA-binding domain"/>
    <property type="match status" value="1"/>
</dbReference>
<comment type="similarity">
    <text evidence="1">Belongs to the LysR transcriptional regulatory family.</text>
</comment>
<dbReference type="GO" id="GO:0000976">
    <property type="term" value="F:transcription cis-regulatory region binding"/>
    <property type="evidence" value="ECO:0007669"/>
    <property type="project" value="TreeGrafter"/>
</dbReference>
<dbReference type="InterPro" id="IPR000847">
    <property type="entry name" value="LysR_HTH_N"/>
</dbReference>
<comment type="caution">
    <text evidence="6">The sequence shown here is derived from an EMBL/GenBank/DDBJ whole genome shotgun (WGS) entry which is preliminary data.</text>
</comment>
<dbReference type="SUPFAM" id="SSF53850">
    <property type="entry name" value="Periplasmic binding protein-like II"/>
    <property type="match status" value="1"/>
</dbReference>
<dbReference type="PANTHER" id="PTHR30126:SF64">
    <property type="entry name" value="HTH-TYPE TRANSCRIPTIONAL REGULATOR CITR"/>
    <property type="match status" value="1"/>
</dbReference>
<accession>A0A6V8SDC7</accession>
<organism evidence="6 7">
    <name type="scientific">Clostridium fungisolvens</name>
    <dbReference type="NCBI Taxonomy" id="1604897"/>
    <lineage>
        <taxon>Bacteria</taxon>
        <taxon>Bacillati</taxon>
        <taxon>Bacillota</taxon>
        <taxon>Clostridia</taxon>
        <taxon>Eubacteriales</taxon>
        <taxon>Clostridiaceae</taxon>
        <taxon>Clostridium</taxon>
    </lineage>
</organism>
<dbReference type="EMBL" id="BLZR01000001">
    <property type="protein sequence ID" value="GFP75070.1"/>
    <property type="molecule type" value="Genomic_DNA"/>
</dbReference>
<evidence type="ECO:0000313" key="6">
    <source>
        <dbReference type="EMBL" id="GFP75070.1"/>
    </source>
</evidence>
<dbReference type="Pfam" id="PF00126">
    <property type="entry name" value="HTH_1"/>
    <property type="match status" value="1"/>
</dbReference>
<gene>
    <name evidence="6" type="ORF">bsdtw1_01136</name>
</gene>
<dbReference type="FunFam" id="1.10.10.10:FF:000001">
    <property type="entry name" value="LysR family transcriptional regulator"/>
    <property type="match status" value="1"/>
</dbReference>
<dbReference type="PROSITE" id="PS50931">
    <property type="entry name" value="HTH_LYSR"/>
    <property type="match status" value="1"/>
</dbReference>
<keyword evidence="7" id="KW-1185">Reference proteome</keyword>
<dbReference type="Gene3D" id="3.40.190.10">
    <property type="entry name" value="Periplasmic binding protein-like II"/>
    <property type="match status" value="2"/>
</dbReference>
<evidence type="ECO:0000256" key="2">
    <source>
        <dbReference type="ARBA" id="ARBA00023015"/>
    </source>
</evidence>
<dbReference type="InterPro" id="IPR036390">
    <property type="entry name" value="WH_DNA-bd_sf"/>
</dbReference>
<sequence>MIDVRLKTFMTVAELKNFTRASEALNITQPAVSQHIRFLEEEYDVKLFTRDGKEVRLTEEGEILYKHSKEIQLHYKALEVELKNKNAINRTYNIGASMTIGGYILPAILGKYKKVHTNTKLFLQVSNTNNILERLYKGDIDLAIVEGDFDRNKFIHKKLKDDELVLAVSIEHQFAKRKEVDIKEVLEGELILREKGSGTRNIFEKRLIELNIINSELSGYMEIGSISAIKSLINANLGYSVISKETILNEIKSGDIKVVPIKGFKIYREFNFVYIKDHLEDFIEEFFGFYKSVK</sequence>
<reference evidence="6 7" key="1">
    <citation type="submission" date="2020-07" db="EMBL/GenBank/DDBJ databases">
        <title>A new beta-1,3-glucan-decomposing anaerobic bacterium isolated from anoxic soil subjected to biological soil disinfestation.</title>
        <authorList>
            <person name="Ueki A."/>
            <person name="Tonouchi A."/>
        </authorList>
    </citation>
    <scope>NUCLEOTIDE SEQUENCE [LARGE SCALE GENOMIC DNA]</scope>
    <source>
        <strain evidence="6 7">TW1</strain>
    </source>
</reference>
<feature type="domain" description="HTH lysR-type" evidence="5">
    <location>
        <begin position="1"/>
        <end position="58"/>
    </location>
</feature>
<dbReference type="PRINTS" id="PR00039">
    <property type="entry name" value="HTHLYSR"/>
</dbReference>
<evidence type="ECO:0000259" key="5">
    <source>
        <dbReference type="PROSITE" id="PS50931"/>
    </source>
</evidence>
<dbReference type="Pfam" id="PF03466">
    <property type="entry name" value="LysR_substrate"/>
    <property type="match status" value="1"/>
</dbReference>
<dbReference type="Proteomes" id="UP000580568">
    <property type="component" value="Unassembled WGS sequence"/>
</dbReference>
<proteinExistence type="inferred from homology"/>